<feature type="compositionally biased region" description="Basic residues" evidence="1">
    <location>
        <begin position="29"/>
        <end position="38"/>
    </location>
</feature>
<evidence type="ECO:0000256" key="1">
    <source>
        <dbReference type="SAM" id="MobiDB-lite"/>
    </source>
</evidence>
<reference evidence="2 3" key="1">
    <citation type="submission" date="2017-04" db="EMBL/GenBank/DDBJ databases">
        <title>Draft genome sequence of Tuber borchii Vittad., a whitish edible truffle.</title>
        <authorList>
            <consortium name="DOE Joint Genome Institute"/>
            <person name="Murat C."/>
            <person name="Kuo A."/>
            <person name="Barry K.W."/>
            <person name="Clum A."/>
            <person name="Dockter R.B."/>
            <person name="Fauchery L."/>
            <person name="Iotti M."/>
            <person name="Kohler A."/>
            <person name="Labutti K."/>
            <person name="Lindquist E.A."/>
            <person name="Lipzen A."/>
            <person name="Ohm R.A."/>
            <person name="Wang M."/>
            <person name="Grigoriev I.V."/>
            <person name="Zambonelli A."/>
            <person name="Martin F.M."/>
        </authorList>
    </citation>
    <scope>NUCLEOTIDE SEQUENCE [LARGE SCALE GENOMIC DNA]</scope>
    <source>
        <strain evidence="2 3">Tbo3840</strain>
    </source>
</reference>
<feature type="region of interest" description="Disordered" evidence="1">
    <location>
        <begin position="645"/>
        <end position="873"/>
    </location>
</feature>
<dbReference type="STRING" id="42251.A0A2T6ZSZ5"/>
<dbReference type="GO" id="GO:0005634">
    <property type="term" value="C:nucleus"/>
    <property type="evidence" value="ECO:0007669"/>
    <property type="project" value="TreeGrafter"/>
</dbReference>
<dbReference type="Proteomes" id="UP000244722">
    <property type="component" value="Unassembled WGS sequence"/>
</dbReference>
<dbReference type="GO" id="GO:0016567">
    <property type="term" value="P:protein ubiquitination"/>
    <property type="evidence" value="ECO:0007669"/>
    <property type="project" value="InterPro"/>
</dbReference>
<feature type="compositionally biased region" description="Polar residues" evidence="1">
    <location>
        <begin position="186"/>
        <end position="195"/>
    </location>
</feature>
<feature type="compositionally biased region" description="Low complexity" evidence="1">
    <location>
        <begin position="9"/>
        <end position="18"/>
    </location>
</feature>
<sequence>MLQNFFHTSSPLSPLSSPISPPTAEPTVPHHHHHHHHQNFSSSSSNPPDLPNRPRSRSSYNPHTRPRSVEPVSFRSPLLVSQRFGIPPTPPATNATPTTLSSADIEDGEEEDLGYEGVSLSAADQSSSAPRRSPPPPPPLPPKIDITPAYSEQEDMPFKLPQQQKREGPSPKHKPTSVPAPRHQASETPVPSTLSRAMKESIARPASANANPIPAFSLPPSPPLTRQPTVVPSVRSSASKYTPSLPPLQPPRSLAPGTLLGRPSTSSSSSTVSVREVAKLGKALGRQPIDYLIPYGALDGPVSDNFHPYQDPHSIANSPRTELPVADVFGNLNYLLDSYIAILSNGGSMAVGTGYRSVARKLLQQVGGVFNREVGIEGIDWSDILEYIRGDDQKPCLCVLPVKGLIQRNIDTATILSGAEPTSSEVGPQQTKELAESVVAGVREKSGTGKVQEWLEEVEKVLRQQPPPSPTATSMVPEEVEHEYEDEVVTQIIEGILPTPAQIEVFRSYLADHAYLASTKAALVRLYPQHPAVSITKPIVALYLLLHVELHPMLAAIGGLSDAEMELINSGRFDGFLDGSTNAVPRDEEQELGCITDLQKKLAHVMYTLDDELAELHNRALIVRQALKERIDTIAIRIKRKAPESEYGDNTVVNGGEDAGVGAVGDEGEQDDVLSPLPPVEEWDGGKSILLGPDDSASNVNFSRRRREARQEMEESEKKRAEKKERKESKRREEERRSGRHELPEDGAASTTVSKRRKEKKGERRDRRSGEGTESGSSTKRARSRRRGEGEEQDGEKEKKEHKERKDEHRERKEERESRREERESRREEKERELREKDKKDKSWSRALGGVSKWVGEKADNMGAAALEKDRKG</sequence>
<feature type="region of interest" description="Disordered" evidence="1">
    <location>
        <begin position="120"/>
        <end position="272"/>
    </location>
</feature>
<dbReference type="GO" id="GO:0061630">
    <property type="term" value="F:ubiquitin protein ligase activity"/>
    <property type="evidence" value="ECO:0007669"/>
    <property type="project" value="InterPro"/>
</dbReference>
<evidence type="ECO:0000313" key="3">
    <source>
        <dbReference type="Proteomes" id="UP000244722"/>
    </source>
</evidence>
<dbReference type="PANTHER" id="PTHR15439">
    <property type="entry name" value="RETINOBLASTOMA-BINDING PROTEIN 6"/>
    <property type="match status" value="1"/>
</dbReference>
<feature type="compositionally biased region" description="Basic and acidic residues" evidence="1">
    <location>
        <begin position="760"/>
        <end position="771"/>
    </location>
</feature>
<dbReference type="InterPro" id="IPR033489">
    <property type="entry name" value="RBBP6"/>
</dbReference>
<protein>
    <submittedName>
        <fullName evidence="2">Uncharacterized protein</fullName>
    </submittedName>
</protein>
<comment type="caution">
    <text evidence="2">The sequence shown here is derived from an EMBL/GenBank/DDBJ whole genome shotgun (WGS) entry which is preliminary data.</text>
</comment>
<feature type="region of interest" description="Disordered" evidence="1">
    <location>
        <begin position="1"/>
        <end position="74"/>
    </location>
</feature>
<feature type="compositionally biased region" description="Basic and acidic residues" evidence="1">
    <location>
        <begin position="796"/>
        <end position="844"/>
    </location>
</feature>
<dbReference type="GO" id="GO:0006397">
    <property type="term" value="P:mRNA processing"/>
    <property type="evidence" value="ECO:0007669"/>
    <property type="project" value="InterPro"/>
</dbReference>
<accession>A0A2T6ZSZ5</accession>
<evidence type="ECO:0000313" key="2">
    <source>
        <dbReference type="EMBL" id="PUU78583.1"/>
    </source>
</evidence>
<feature type="compositionally biased region" description="Basic and acidic residues" evidence="1">
    <location>
        <begin position="709"/>
        <end position="744"/>
    </location>
</feature>
<dbReference type="PANTHER" id="PTHR15439:SF0">
    <property type="entry name" value="CELL DIVISION CYCLE AND APOPTOSIS REGULATOR PROTEIN 1-RELATED"/>
    <property type="match status" value="1"/>
</dbReference>
<feature type="compositionally biased region" description="Polar residues" evidence="1">
    <location>
        <begin position="226"/>
        <end position="242"/>
    </location>
</feature>
<keyword evidence="3" id="KW-1185">Reference proteome</keyword>
<dbReference type="EMBL" id="NESQ01000114">
    <property type="protein sequence ID" value="PUU78583.1"/>
    <property type="molecule type" value="Genomic_DNA"/>
</dbReference>
<proteinExistence type="predicted"/>
<name>A0A2T6ZSZ5_TUBBO</name>
<dbReference type="GO" id="GO:0006511">
    <property type="term" value="P:ubiquitin-dependent protein catabolic process"/>
    <property type="evidence" value="ECO:0007669"/>
    <property type="project" value="TreeGrafter"/>
</dbReference>
<dbReference type="AlphaFoldDB" id="A0A2T6ZSZ5"/>
<feature type="compositionally biased region" description="Pro residues" evidence="1">
    <location>
        <begin position="132"/>
        <end position="142"/>
    </location>
</feature>
<gene>
    <name evidence="2" type="ORF">B9Z19DRAFT_982646</name>
</gene>
<organism evidence="2 3">
    <name type="scientific">Tuber borchii</name>
    <name type="common">White truffle</name>
    <dbReference type="NCBI Taxonomy" id="42251"/>
    <lineage>
        <taxon>Eukaryota</taxon>
        <taxon>Fungi</taxon>
        <taxon>Dikarya</taxon>
        <taxon>Ascomycota</taxon>
        <taxon>Pezizomycotina</taxon>
        <taxon>Pezizomycetes</taxon>
        <taxon>Pezizales</taxon>
        <taxon>Tuberaceae</taxon>
        <taxon>Tuber</taxon>
    </lineage>
</organism>
<dbReference type="OrthoDB" id="5373744at2759"/>